<keyword evidence="5" id="KW-0131">Cell cycle</keyword>
<dbReference type="GO" id="GO:0032506">
    <property type="term" value="P:cytokinetic process"/>
    <property type="evidence" value="ECO:0007669"/>
    <property type="project" value="TreeGrafter"/>
</dbReference>
<organism evidence="5">
    <name type="scientific">Mizugakiibacter sediminis</name>
    <dbReference type="NCBI Taxonomy" id="1475481"/>
    <lineage>
        <taxon>Bacteria</taxon>
        <taxon>Pseudomonadati</taxon>
        <taxon>Pseudomonadota</taxon>
        <taxon>Gammaproteobacteria</taxon>
        <taxon>Lysobacterales</taxon>
        <taxon>Rhodanobacteraceae</taxon>
        <taxon>Mizugakiibacter</taxon>
    </lineage>
</organism>
<keyword evidence="2" id="KW-0812">Transmembrane</keyword>
<dbReference type="PROSITE" id="PS51724">
    <property type="entry name" value="SPOR"/>
    <property type="match status" value="1"/>
</dbReference>
<gene>
    <name evidence="4" type="ORF">MBSD_1721</name>
    <name evidence="5" type="ORF">MBSD_n0049</name>
</gene>
<dbReference type="AlphaFoldDB" id="A0A0K8QJW1"/>
<dbReference type="RefSeq" id="WP_062533957.1">
    <property type="nucleotide sequence ID" value="NZ_DF970132.1"/>
</dbReference>
<dbReference type="Pfam" id="PF05036">
    <property type="entry name" value="SPOR"/>
    <property type="match status" value="1"/>
</dbReference>
<reference evidence="4" key="1">
    <citation type="submission" date="2015-03" db="EMBL/GenBank/DDBJ databases">
        <title>Draft genome sequence of Mizugakiibacter sediminis skMP5.</title>
        <authorList>
            <person name="Watanabe T."/>
            <person name="Kojima H."/>
            <person name="Fukui M."/>
        </authorList>
    </citation>
    <scope>NUCLEOTIDE SEQUENCE</scope>
    <source>
        <strain evidence="4">SkMP5</strain>
    </source>
</reference>
<dbReference type="InterPro" id="IPR036680">
    <property type="entry name" value="SPOR-like_sf"/>
</dbReference>
<dbReference type="SUPFAM" id="SSF110997">
    <property type="entry name" value="Sporulation related repeat"/>
    <property type="match status" value="1"/>
</dbReference>
<feature type="compositionally biased region" description="Low complexity" evidence="1">
    <location>
        <begin position="111"/>
        <end position="120"/>
    </location>
</feature>
<dbReference type="EMBL" id="DF970132">
    <property type="protein sequence ID" value="GAP64767.1"/>
    <property type="molecule type" value="Genomic_DNA"/>
</dbReference>
<proteinExistence type="predicted"/>
<keyword evidence="2" id="KW-1133">Transmembrane helix</keyword>
<evidence type="ECO:0000256" key="1">
    <source>
        <dbReference type="SAM" id="MobiDB-lite"/>
    </source>
</evidence>
<feature type="region of interest" description="Disordered" evidence="1">
    <location>
        <begin position="107"/>
        <end position="126"/>
    </location>
</feature>
<dbReference type="GO" id="GO:0042834">
    <property type="term" value="F:peptidoglycan binding"/>
    <property type="evidence" value="ECO:0007669"/>
    <property type="project" value="InterPro"/>
</dbReference>
<evidence type="ECO:0000313" key="6">
    <source>
        <dbReference type="Proteomes" id="UP000253740"/>
    </source>
</evidence>
<keyword evidence="6" id="KW-1185">Reference proteome</keyword>
<feature type="domain" description="SPOR" evidence="3">
    <location>
        <begin position="123"/>
        <end position="202"/>
    </location>
</feature>
<evidence type="ECO:0000313" key="4">
    <source>
        <dbReference type="EMBL" id="GAN45181.1"/>
    </source>
</evidence>
<dbReference type="PANTHER" id="PTHR38687">
    <property type="entry name" value="CELL DIVISION PROTEIN DEDD-RELATED"/>
    <property type="match status" value="1"/>
</dbReference>
<evidence type="ECO:0000313" key="5">
    <source>
        <dbReference type="EMBL" id="GAP64767.1"/>
    </source>
</evidence>
<name>A0A0K8QJW1_9GAMM</name>
<sequence>MAAKRGKQAVRSGNGGWPAWVWLCLGVLLGLVLSAVVLVKDWAPALRRHDVPAPNPEASAPRASEPGVADQAQQAEAAKKKPTYDFYSVLPEKEVVIPDAEISAKARAEAQARQQQPAGATSPPATSGYLLQVGSFPNAADADGMKAKLALQGFVASVQPVTINGQTWHRVRLGPFRSASELEATKQKLAGAGIRAIALKESD</sequence>
<dbReference type="PANTHER" id="PTHR38687:SF1">
    <property type="entry name" value="CELL DIVISION PROTEIN DEDD"/>
    <property type="match status" value="1"/>
</dbReference>
<evidence type="ECO:0000256" key="2">
    <source>
        <dbReference type="SAM" id="Phobius"/>
    </source>
</evidence>
<evidence type="ECO:0000259" key="3">
    <source>
        <dbReference type="PROSITE" id="PS51724"/>
    </source>
</evidence>
<reference evidence="5" key="2">
    <citation type="submission" date="2015-08" db="EMBL/GenBank/DDBJ databases">
        <title>Complete DNA Sequence of Pseudomonas syringae pv. actinidiae, the Causal Agent of Kiwifruit Canker Disease.</title>
        <authorList>
            <person name="Rikkerink E.H.A."/>
            <person name="Fineran P.C."/>
        </authorList>
    </citation>
    <scope>NUCLEOTIDE SEQUENCE</scope>
    <source>
        <strain evidence="5">SkMP5</strain>
    </source>
</reference>
<dbReference type="InterPro" id="IPR052521">
    <property type="entry name" value="Cell_div_SPOR-domain"/>
</dbReference>
<dbReference type="OrthoDB" id="8558195at2"/>
<keyword evidence="5" id="KW-0132">Cell division</keyword>
<dbReference type="HOGENOM" id="CLU_076835_0_0_6"/>
<dbReference type="InterPro" id="IPR007730">
    <property type="entry name" value="SPOR-like_dom"/>
</dbReference>
<dbReference type="EMBL" id="DF952379">
    <property type="protein sequence ID" value="GAN45181.1"/>
    <property type="molecule type" value="Genomic_DNA"/>
</dbReference>
<feature type="transmembrane region" description="Helical" evidence="2">
    <location>
        <begin position="20"/>
        <end position="39"/>
    </location>
</feature>
<feature type="region of interest" description="Disordered" evidence="1">
    <location>
        <begin position="48"/>
        <end position="75"/>
    </location>
</feature>
<dbReference type="GO" id="GO:0030428">
    <property type="term" value="C:cell septum"/>
    <property type="evidence" value="ECO:0007669"/>
    <property type="project" value="TreeGrafter"/>
</dbReference>
<dbReference type="GO" id="GO:0032153">
    <property type="term" value="C:cell division site"/>
    <property type="evidence" value="ECO:0007669"/>
    <property type="project" value="TreeGrafter"/>
</dbReference>
<protein>
    <submittedName>
        <fullName evidence="5">Cell division protein</fullName>
    </submittedName>
    <submittedName>
        <fullName evidence="4">Sporulation protein</fullName>
    </submittedName>
</protein>
<accession>A0A0K8QJW1</accession>
<dbReference type="Gene3D" id="3.30.70.1070">
    <property type="entry name" value="Sporulation related repeat"/>
    <property type="match status" value="1"/>
</dbReference>
<keyword evidence="2" id="KW-0472">Membrane</keyword>
<dbReference type="Proteomes" id="UP000253740">
    <property type="component" value="Unassembled WGS sequence"/>
</dbReference>
<dbReference type="STRING" id="1475481.GCA_000953855_00050"/>